<feature type="signal peptide" evidence="8">
    <location>
        <begin position="1"/>
        <end position="32"/>
    </location>
</feature>
<comment type="similarity">
    <text evidence="1">Belongs to the peptidase S10 family.</text>
</comment>
<dbReference type="Pfam" id="PF00450">
    <property type="entry name" value="Peptidase_S10"/>
    <property type="match status" value="1"/>
</dbReference>
<evidence type="ECO:0000256" key="6">
    <source>
        <dbReference type="ARBA" id="ARBA00023180"/>
    </source>
</evidence>
<dbReference type="GeneID" id="7050846"/>
<feature type="compositionally biased region" description="Polar residues" evidence="7">
    <location>
        <begin position="72"/>
        <end position="91"/>
    </location>
</feature>
<name>B6JX48_SCHJY</name>
<dbReference type="PANTHER" id="PTHR11802">
    <property type="entry name" value="SERINE PROTEASE FAMILY S10 SERINE CARBOXYPEPTIDASE"/>
    <property type="match status" value="1"/>
</dbReference>
<evidence type="ECO:0000256" key="1">
    <source>
        <dbReference type="ARBA" id="ARBA00009431"/>
    </source>
</evidence>
<dbReference type="OMA" id="DMLWYGH"/>
<dbReference type="MEROPS" id="S10.012"/>
<dbReference type="GO" id="GO:0005576">
    <property type="term" value="C:extracellular region"/>
    <property type="evidence" value="ECO:0007669"/>
    <property type="project" value="EnsemblFungi"/>
</dbReference>
<dbReference type="GO" id="GO:0004185">
    <property type="term" value="F:serine-type carboxypeptidase activity"/>
    <property type="evidence" value="ECO:0000318"/>
    <property type="project" value="GO_Central"/>
</dbReference>
<sequence>MVVLHRLLLSLWPAGAMLLVSSFLLNLPTTSAIPIYSDPHQCSLRVSVRTDVEGEQQQTQAMGSVVIASNVTSSDAPTENPTSSAPTTFSHTVNSTFPTHTPTTSTSTNTPTDARVSSLPLLNGDMPALYAGYLNVSASSTSPHSIFYAYAPSEQGSDDLIVWLQGGPGCAGTIGLFAENGPVRFGPGDSAPVRSEHSWTRYADVLYLDQPFGTGFSYAVTEADYTTTMDAASAEFIAFLDGFFDAYPDTASKRLFFVGESYGSFWGAYFARALADRPDIYDRIVSVGIVSGLSTTHDTQYSVSNSLWLSHLNKLGYYTQDKSTWNSFSRVNARCGYDKVMQEFTFPASQTPLSSISTSTSSSSTSSGAGAGATVSSLTDSSGNASYTNSSSSAEVDVFSYFPSCDTNDATYMLMYLQNTCLISYDVSIDCTTASQLTDHLTPYLNRADVREALHVPSSVAAFSTANGVFGDGCNYDLLQKINTVTYEPVLKSVVPSLIADGKRVAFLSGALDYQIPWSGTLLAMQNTTWAGWQGFQTEPDWDNPVGFTLNERGLSFTLLNSVGHMASMNDPDRVNRWLQEQVL</sequence>
<dbReference type="JaponicusDB" id="SJAG_00975">
    <property type="gene designation" value="sxa2"/>
</dbReference>
<gene>
    <name evidence="10" type="primary">sxa2</name>
    <name evidence="9" type="ORF">SJAG_00975</name>
</gene>
<keyword evidence="5" id="KW-0378">Hydrolase</keyword>
<organism evidence="9 11">
    <name type="scientific">Schizosaccharomyces japonicus (strain yFS275 / FY16936)</name>
    <name type="common">Fission yeast</name>
    <dbReference type="NCBI Taxonomy" id="402676"/>
    <lineage>
        <taxon>Eukaryota</taxon>
        <taxon>Fungi</taxon>
        <taxon>Dikarya</taxon>
        <taxon>Ascomycota</taxon>
        <taxon>Taphrinomycotina</taxon>
        <taxon>Schizosaccharomycetes</taxon>
        <taxon>Schizosaccharomycetales</taxon>
        <taxon>Schizosaccharomycetaceae</taxon>
        <taxon>Schizosaccharomyces</taxon>
    </lineage>
</organism>
<dbReference type="Proteomes" id="UP000001744">
    <property type="component" value="Unassembled WGS sequence"/>
</dbReference>
<evidence type="ECO:0000313" key="11">
    <source>
        <dbReference type="Proteomes" id="UP000001744"/>
    </source>
</evidence>
<keyword evidence="6" id="KW-0325">Glycoprotein</keyword>
<evidence type="ECO:0000256" key="2">
    <source>
        <dbReference type="ARBA" id="ARBA00022645"/>
    </source>
</evidence>
<feature type="region of interest" description="Disordered" evidence="7">
    <location>
        <begin position="72"/>
        <end position="113"/>
    </location>
</feature>
<evidence type="ECO:0000256" key="8">
    <source>
        <dbReference type="SAM" id="SignalP"/>
    </source>
</evidence>
<feature type="compositionally biased region" description="Low complexity" evidence="7">
    <location>
        <begin position="92"/>
        <end position="112"/>
    </location>
</feature>
<dbReference type="InterPro" id="IPR029058">
    <property type="entry name" value="AB_hydrolase_fold"/>
</dbReference>
<dbReference type="InterPro" id="IPR001563">
    <property type="entry name" value="Peptidase_S10"/>
</dbReference>
<dbReference type="GO" id="GO:0180040">
    <property type="term" value="P:negative regulation of pheromone response MAPK cascade"/>
    <property type="evidence" value="ECO:0007669"/>
    <property type="project" value="EnsemblFungi"/>
</dbReference>
<evidence type="ECO:0000313" key="9">
    <source>
        <dbReference type="EMBL" id="EEB05949.2"/>
    </source>
</evidence>
<dbReference type="Gene3D" id="3.40.50.1820">
    <property type="entry name" value="alpha/beta hydrolase"/>
    <property type="match status" value="1"/>
</dbReference>
<dbReference type="VEuPathDB" id="FungiDB:SJAG_00975"/>
<dbReference type="RefSeq" id="XP_002172242.2">
    <property type="nucleotide sequence ID" value="XM_002172206.2"/>
</dbReference>
<dbReference type="GO" id="GO:0051603">
    <property type="term" value="P:proteolysis involved in protein catabolic process"/>
    <property type="evidence" value="ECO:0007669"/>
    <property type="project" value="EnsemblFungi"/>
</dbReference>
<dbReference type="SUPFAM" id="SSF53474">
    <property type="entry name" value="alpha/beta-Hydrolases"/>
    <property type="match status" value="1"/>
</dbReference>
<reference evidence="9 11" key="1">
    <citation type="journal article" date="2011" name="Science">
        <title>Comparative functional genomics of the fission yeasts.</title>
        <authorList>
            <person name="Rhind N."/>
            <person name="Chen Z."/>
            <person name="Yassour M."/>
            <person name="Thompson D.A."/>
            <person name="Haas B.J."/>
            <person name="Habib N."/>
            <person name="Wapinski I."/>
            <person name="Roy S."/>
            <person name="Lin M.F."/>
            <person name="Heiman D.I."/>
            <person name="Young S.K."/>
            <person name="Furuya K."/>
            <person name="Guo Y."/>
            <person name="Pidoux A."/>
            <person name="Chen H.M."/>
            <person name="Robbertse B."/>
            <person name="Goldberg J.M."/>
            <person name="Aoki K."/>
            <person name="Bayne E.H."/>
            <person name="Berlin A.M."/>
            <person name="Desjardins C.A."/>
            <person name="Dobbs E."/>
            <person name="Dukaj L."/>
            <person name="Fan L."/>
            <person name="FitzGerald M.G."/>
            <person name="French C."/>
            <person name="Gujja S."/>
            <person name="Hansen K."/>
            <person name="Keifenheim D."/>
            <person name="Levin J.Z."/>
            <person name="Mosher R.A."/>
            <person name="Mueller C.A."/>
            <person name="Pfiffner J."/>
            <person name="Priest M."/>
            <person name="Russ C."/>
            <person name="Smialowska A."/>
            <person name="Swoboda P."/>
            <person name="Sykes S.M."/>
            <person name="Vaughn M."/>
            <person name="Vengrova S."/>
            <person name="Yoder R."/>
            <person name="Zeng Q."/>
            <person name="Allshire R."/>
            <person name="Baulcombe D."/>
            <person name="Birren B.W."/>
            <person name="Brown W."/>
            <person name="Ekwall K."/>
            <person name="Kellis M."/>
            <person name="Leatherwood J."/>
            <person name="Levin H."/>
            <person name="Margalit H."/>
            <person name="Martienssen R."/>
            <person name="Nieduszynski C.A."/>
            <person name="Spatafora J.W."/>
            <person name="Friedman N."/>
            <person name="Dalgaard J.Z."/>
            <person name="Baumann P."/>
            <person name="Niki H."/>
            <person name="Regev A."/>
            <person name="Nusbaum C."/>
        </authorList>
    </citation>
    <scope>NUCLEOTIDE SEQUENCE [LARGE SCALE GENOMIC DNA]</scope>
    <source>
        <strain evidence="11">yFS275 / FY16936</strain>
    </source>
</reference>
<dbReference type="eggNOG" id="KOG1282">
    <property type="taxonomic scope" value="Eukaryota"/>
</dbReference>
<dbReference type="EMBL" id="KE651166">
    <property type="protein sequence ID" value="EEB05949.2"/>
    <property type="molecule type" value="Genomic_DNA"/>
</dbReference>
<evidence type="ECO:0000313" key="10">
    <source>
        <dbReference type="JaponicusDB" id="SJAG_00975"/>
    </source>
</evidence>
<keyword evidence="4 8" id="KW-0732">Signal</keyword>
<dbReference type="GO" id="GO:0000747">
    <property type="term" value="P:conjugation with cellular fusion"/>
    <property type="evidence" value="ECO:0007669"/>
    <property type="project" value="EnsemblFungi"/>
</dbReference>
<evidence type="ECO:0000256" key="7">
    <source>
        <dbReference type="SAM" id="MobiDB-lite"/>
    </source>
</evidence>
<evidence type="ECO:0000256" key="5">
    <source>
        <dbReference type="ARBA" id="ARBA00022801"/>
    </source>
</evidence>
<dbReference type="AlphaFoldDB" id="B6JX48"/>
<proteinExistence type="inferred from homology"/>
<keyword evidence="2 9" id="KW-0121">Carboxypeptidase</keyword>
<dbReference type="OrthoDB" id="443318at2759"/>
<dbReference type="HOGENOM" id="CLU_537653_0_0_1"/>
<evidence type="ECO:0000256" key="3">
    <source>
        <dbReference type="ARBA" id="ARBA00022670"/>
    </source>
</evidence>
<protein>
    <submittedName>
        <fullName evidence="9">Serine carboxypeptidase Sxa2</fullName>
    </submittedName>
</protein>
<accession>B6JX48</accession>
<dbReference type="STRING" id="402676.B6JX48"/>
<dbReference type="PANTHER" id="PTHR11802:SF472">
    <property type="entry name" value="SERINE CARBOXYPEPTIDASE CPVL-RELATED"/>
    <property type="match status" value="1"/>
</dbReference>
<feature type="chain" id="PRO_5002847278" evidence="8">
    <location>
        <begin position="33"/>
        <end position="584"/>
    </location>
</feature>
<dbReference type="PRINTS" id="PR00724">
    <property type="entry name" value="CRBOXYPTASEC"/>
</dbReference>
<keyword evidence="11" id="KW-1185">Reference proteome</keyword>
<dbReference type="GO" id="GO:0010515">
    <property type="term" value="P:negative regulation of induction of conjugation with cellular fusion"/>
    <property type="evidence" value="ECO:0007669"/>
    <property type="project" value="EnsemblFungi"/>
</dbReference>
<evidence type="ECO:0000256" key="4">
    <source>
        <dbReference type="ARBA" id="ARBA00022729"/>
    </source>
</evidence>
<keyword evidence="3" id="KW-0645">Protease</keyword>